<comment type="caution">
    <text evidence="1">The sequence shown here is derived from an EMBL/GenBank/DDBJ whole genome shotgun (WGS) entry which is preliminary data.</text>
</comment>
<keyword evidence="2" id="KW-1185">Reference proteome</keyword>
<dbReference type="OrthoDB" id="2496966at2759"/>
<accession>A0A0L6VNC0</accession>
<dbReference type="Proteomes" id="UP000037035">
    <property type="component" value="Unassembled WGS sequence"/>
</dbReference>
<proteinExistence type="predicted"/>
<evidence type="ECO:0000313" key="2">
    <source>
        <dbReference type="Proteomes" id="UP000037035"/>
    </source>
</evidence>
<gene>
    <name evidence="1" type="ORF">VP01_1316g4</name>
</gene>
<sequence>MVLPEVVAFFIQLGQVQRSRHRNCDNSDKTNLSVFEDTVNLHMEKIYSKNPSNLKYDWDFPVYIDPQNPNLYFPLTVGKNTGANGVSVFSPPLLIKFLLSSKKRKTTQLFGSKEVHVQLLGTLLRNKAEGGSPAQADGNQSSTVPLETDVMGNYLDFIKIRPDKQDTVLEILDQKDISSYRLFQSKSINQRKMSRWGLSDGIIAQLQV</sequence>
<evidence type="ECO:0000313" key="1">
    <source>
        <dbReference type="EMBL" id="KNZ62077.1"/>
    </source>
</evidence>
<dbReference type="AlphaFoldDB" id="A0A0L6VNC0"/>
<dbReference type="EMBL" id="LAVV01003521">
    <property type="protein sequence ID" value="KNZ62077.1"/>
    <property type="molecule type" value="Genomic_DNA"/>
</dbReference>
<dbReference type="VEuPathDB" id="FungiDB:VP01_1316g4"/>
<reference evidence="1 2" key="1">
    <citation type="submission" date="2015-08" db="EMBL/GenBank/DDBJ databases">
        <title>Next Generation Sequencing and Analysis of the Genome of Puccinia sorghi L Schw, the Causal Agent of Maize Common Rust.</title>
        <authorList>
            <person name="Rochi L."/>
            <person name="Burguener G."/>
            <person name="Darino M."/>
            <person name="Turjanski A."/>
            <person name="Kreff E."/>
            <person name="Dieguez M.J."/>
            <person name="Sacco F."/>
        </authorList>
    </citation>
    <scope>NUCLEOTIDE SEQUENCE [LARGE SCALE GENOMIC DNA]</scope>
    <source>
        <strain evidence="1 2">RO10H11247</strain>
    </source>
</reference>
<organism evidence="1 2">
    <name type="scientific">Puccinia sorghi</name>
    <dbReference type="NCBI Taxonomy" id="27349"/>
    <lineage>
        <taxon>Eukaryota</taxon>
        <taxon>Fungi</taxon>
        <taxon>Dikarya</taxon>
        <taxon>Basidiomycota</taxon>
        <taxon>Pucciniomycotina</taxon>
        <taxon>Pucciniomycetes</taxon>
        <taxon>Pucciniales</taxon>
        <taxon>Pucciniaceae</taxon>
        <taxon>Puccinia</taxon>
    </lineage>
</organism>
<name>A0A0L6VNC0_9BASI</name>
<protein>
    <submittedName>
        <fullName evidence="1">Uncharacterized protein</fullName>
    </submittedName>
</protein>